<dbReference type="InterPro" id="IPR011006">
    <property type="entry name" value="CheY-like_superfamily"/>
</dbReference>
<gene>
    <name evidence="12" type="ORF">FUA23_09065</name>
</gene>
<dbReference type="GO" id="GO:0006355">
    <property type="term" value="P:regulation of DNA-templated transcription"/>
    <property type="evidence" value="ECO:0007669"/>
    <property type="project" value="InterPro"/>
</dbReference>
<dbReference type="GO" id="GO:0000976">
    <property type="term" value="F:transcription cis-regulatory region binding"/>
    <property type="evidence" value="ECO:0007669"/>
    <property type="project" value="TreeGrafter"/>
</dbReference>
<dbReference type="InterPro" id="IPR001789">
    <property type="entry name" value="Sig_transdc_resp-reg_receiver"/>
</dbReference>
<dbReference type="FunFam" id="1.10.10.10:FF:000018">
    <property type="entry name" value="DNA-binding response regulator ResD"/>
    <property type="match status" value="1"/>
</dbReference>
<evidence type="ECO:0000259" key="11">
    <source>
        <dbReference type="PROSITE" id="PS51755"/>
    </source>
</evidence>
<evidence type="ECO:0000256" key="6">
    <source>
        <dbReference type="ARBA" id="ARBA00023163"/>
    </source>
</evidence>
<sequence>MKGRVLVVEDDRDIIELLRIHLADLGYEIEAVEDGKKGLAAALKGEYSLIILDIMLPSMDGTEICRRLRGRDIAAPVLMLTAKSEEFDKVLGLEMGADDYITKPFSIREFIARVKALMRRVERSGAEDATAENPVYTYGDLTIDLDKRRVTSAGARIDLSPKEFELLSLMAANPGKSYDRSKLLSLIWGYDFDGYEHTVNSHINRLRTKIEPDPAKPIYILTNWGVGYRFNEDL</sequence>
<evidence type="ECO:0000256" key="3">
    <source>
        <dbReference type="ARBA" id="ARBA00023012"/>
    </source>
</evidence>
<evidence type="ECO:0000256" key="9">
    <source>
        <dbReference type="PROSITE-ProRule" id="PRU01091"/>
    </source>
</evidence>
<dbReference type="InterPro" id="IPR001867">
    <property type="entry name" value="OmpR/PhoB-type_DNA-bd"/>
</dbReference>
<evidence type="ECO:0000256" key="8">
    <source>
        <dbReference type="PROSITE-ProRule" id="PRU00169"/>
    </source>
</evidence>
<dbReference type="EMBL" id="VOXD01000011">
    <property type="protein sequence ID" value="TXF89825.1"/>
    <property type="molecule type" value="Genomic_DNA"/>
</dbReference>
<evidence type="ECO:0000313" key="12">
    <source>
        <dbReference type="EMBL" id="TXF89825.1"/>
    </source>
</evidence>
<dbReference type="AlphaFoldDB" id="A0A5C7FG05"/>
<dbReference type="CDD" id="cd00383">
    <property type="entry name" value="trans_reg_C"/>
    <property type="match status" value="1"/>
</dbReference>
<dbReference type="SMART" id="SM00862">
    <property type="entry name" value="Trans_reg_C"/>
    <property type="match status" value="1"/>
</dbReference>
<evidence type="ECO:0000256" key="7">
    <source>
        <dbReference type="ARBA" id="ARBA00024735"/>
    </source>
</evidence>
<evidence type="ECO:0000313" key="13">
    <source>
        <dbReference type="Proteomes" id="UP000321907"/>
    </source>
</evidence>
<reference evidence="12 13" key="1">
    <citation type="submission" date="2019-08" db="EMBL/GenBank/DDBJ databases">
        <title>Lewinella sp. strain SSH13 Genome sequencing and assembly.</title>
        <authorList>
            <person name="Kim I."/>
        </authorList>
    </citation>
    <scope>NUCLEOTIDE SEQUENCE [LARGE SCALE GENOMIC DNA]</scope>
    <source>
        <strain evidence="12 13">SSH13</strain>
    </source>
</reference>
<evidence type="ECO:0000256" key="1">
    <source>
        <dbReference type="ARBA" id="ARBA00013332"/>
    </source>
</evidence>
<feature type="domain" description="OmpR/PhoB-type" evidence="11">
    <location>
        <begin position="133"/>
        <end position="232"/>
    </location>
</feature>
<dbReference type="GO" id="GO:0005829">
    <property type="term" value="C:cytosol"/>
    <property type="evidence" value="ECO:0007669"/>
    <property type="project" value="TreeGrafter"/>
</dbReference>
<keyword evidence="3" id="KW-0902">Two-component regulatory system</keyword>
<proteinExistence type="predicted"/>
<dbReference type="PANTHER" id="PTHR48111:SF1">
    <property type="entry name" value="TWO-COMPONENT RESPONSE REGULATOR ORR33"/>
    <property type="match status" value="1"/>
</dbReference>
<evidence type="ECO:0000259" key="10">
    <source>
        <dbReference type="PROSITE" id="PS50110"/>
    </source>
</evidence>
<dbReference type="Pfam" id="PF00486">
    <property type="entry name" value="Trans_reg_C"/>
    <property type="match status" value="1"/>
</dbReference>
<evidence type="ECO:0000256" key="5">
    <source>
        <dbReference type="ARBA" id="ARBA00023125"/>
    </source>
</evidence>
<dbReference type="SUPFAM" id="SSF52172">
    <property type="entry name" value="CheY-like"/>
    <property type="match status" value="1"/>
</dbReference>
<dbReference type="PANTHER" id="PTHR48111">
    <property type="entry name" value="REGULATOR OF RPOS"/>
    <property type="match status" value="1"/>
</dbReference>
<dbReference type="GO" id="GO:0032993">
    <property type="term" value="C:protein-DNA complex"/>
    <property type="evidence" value="ECO:0007669"/>
    <property type="project" value="TreeGrafter"/>
</dbReference>
<keyword evidence="4" id="KW-0805">Transcription regulation</keyword>
<dbReference type="PROSITE" id="PS50110">
    <property type="entry name" value="RESPONSE_REGULATORY"/>
    <property type="match status" value="1"/>
</dbReference>
<dbReference type="SUPFAM" id="SSF46894">
    <property type="entry name" value="C-terminal effector domain of the bipartite response regulators"/>
    <property type="match status" value="1"/>
</dbReference>
<dbReference type="Gene3D" id="1.10.10.10">
    <property type="entry name" value="Winged helix-like DNA-binding domain superfamily/Winged helix DNA-binding domain"/>
    <property type="match status" value="1"/>
</dbReference>
<comment type="caution">
    <text evidence="12">The sequence shown here is derived from an EMBL/GenBank/DDBJ whole genome shotgun (WGS) entry which is preliminary data.</text>
</comment>
<dbReference type="Pfam" id="PF00072">
    <property type="entry name" value="Response_reg"/>
    <property type="match status" value="1"/>
</dbReference>
<keyword evidence="2 8" id="KW-0597">Phosphoprotein</keyword>
<evidence type="ECO:0000256" key="2">
    <source>
        <dbReference type="ARBA" id="ARBA00022553"/>
    </source>
</evidence>
<comment type="function">
    <text evidence="7">This protein is a positive regulator for the phosphate regulon. Transcription of this operon is positively regulated by PhoB and PhoR when phosphate is limited.</text>
</comment>
<keyword evidence="5 9" id="KW-0238">DNA-binding</keyword>
<dbReference type="OrthoDB" id="9790442at2"/>
<dbReference type="InterPro" id="IPR016032">
    <property type="entry name" value="Sig_transdc_resp-reg_C-effctor"/>
</dbReference>
<feature type="modified residue" description="4-aspartylphosphate" evidence="8">
    <location>
        <position position="53"/>
    </location>
</feature>
<keyword evidence="13" id="KW-1185">Reference proteome</keyword>
<dbReference type="Gene3D" id="3.40.50.2300">
    <property type="match status" value="1"/>
</dbReference>
<dbReference type="FunFam" id="3.40.50.2300:FF:000001">
    <property type="entry name" value="DNA-binding response regulator PhoB"/>
    <property type="match status" value="1"/>
</dbReference>
<dbReference type="SMART" id="SM00448">
    <property type="entry name" value="REC"/>
    <property type="match status" value="1"/>
</dbReference>
<accession>A0A5C7FG05</accession>
<name>A0A5C7FG05_9BACT</name>
<dbReference type="GO" id="GO:0000156">
    <property type="term" value="F:phosphorelay response regulator activity"/>
    <property type="evidence" value="ECO:0007669"/>
    <property type="project" value="TreeGrafter"/>
</dbReference>
<dbReference type="PROSITE" id="PS51755">
    <property type="entry name" value="OMPR_PHOB"/>
    <property type="match status" value="1"/>
</dbReference>
<dbReference type="InterPro" id="IPR039420">
    <property type="entry name" value="WalR-like"/>
</dbReference>
<dbReference type="RefSeq" id="WP_147930418.1">
    <property type="nucleotide sequence ID" value="NZ_VOXD01000011.1"/>
</dbReference>
<protein>
    <recommendedName>
        <fullName evidence="1">Phosphate regulon transcriptional regulatory protein PhoB</fullName>
    </recommendedName>
</protein>
<feature type="DNA-binding region" description="OmpR/PhoB-type" evidence="9">
    <location>
        <begin position="133"/>
        <end position="232"/>
    </location>
</feature>
<dbReference type="InterPro" id="IPR036388">
    <property type="entry name" value="WH-like_DNA-bd_sf"/>
</dbReference>
<dbReference type="Gene3D" id="6.10.250.690">
    <property type="match status" value="1"/>
</dbReference>
<keyword evidence="6" id="KW-0804">Transcription</keyword>
<feature type="domain" description="Response regulatory" evidence="10">
    <location>
        <begin position="4"/>
        <end position="118"/>
    </location>
</feature>
<evidence type="ECO:0000256" key="4">
    <source>
        <dbReference type="ARBA" id="ARBA00023015"/>
    </source>
</evidence>
<dbReference type="Proteomes" id="UP000321907">
    <property type="component" value="Unassembled WGS sequence"/>
</dbReference>
<organism evidence="12 13">
    <name type="scientific">Neolewinella aurantiaca</name>
    <dbReference type="NCBI Taxonomy" id="2602767"/>
    <lineage>
        <taxon>Bacteria</taxon>
        <taxon>Pseudomonadati</taxon>
        <taxon>Bacteroidota</taxon>
        <taxon>Saprospiria</taxon>
        <taxon>Saprospirales</taxon>
        <taxon>Lewinellaceae</taxon>
        <taxon>Neolewinella</taxon>
    </lineage>
</organism>